<keyword evidence="2" id="KW-0812">Transmembrane</keyword>
<keyword evidence="2" id="KW-1133">Transmembrane helix</keyword>
<feature type="transmembrane region" description="Helical" evidence="2">
    <location>
        <begin position="215"/>
        <end position="235"/>
    </location>
</feature>
<feature type="domain" description="DUF4328" evidence="3">
    <location>
        <begin position="82"/>
        <end position="237"/>
    </location>
</feature>
<evidence type="ECO:0000259" key="3">
    <source>
        <dbReference type="Pfam" id="PF14219"/>
    </source>
</evidence>
<keyword evidence="5" id="KW-1185">Reference proteome</keyword>
<feature type="transmembrane region" description="Helical" evidence="2">
    <location>
        <begin position="176"/>
        <end position="195"/>
    </location>
</feature>
<dbReference type="Pfam" id="PF14219">
    <property type="entry name" value="DUF4328"/>
    <property type="match status" value="1"/>
</dbReference>
<feature type="region of interest" description="Disordered" evidence="1">
    <location>
        <begin position="1"/>
        <end position="26"/>
    </location>
</feature>
<proteinExistence type="predicted"/>
<sequence>MARVTDTNEENLYRAPQSSVAKTDSGKTDYVYRSPRRLANVVRGMIIGLIVLTLGLVVAQGNQWHVLQQMADKAFASREEMLAAATQSDRIVALLAGLFGILLLATYIPAGMWIYRAACNARALGAQGLDDSPGLAVGSYAIPFVNLVRPFRAMSQIWRASSLPGQWQKKTQVPALLRWWWGFWLLDNFVGYANFRTAKSTGSIESLIQQTQLSMASELLGIVASCLFLSVVLGLTRLQERQHANPEPASTERDGMDLSWLDTAPAMTAGPKVGA</sequence>
<dbReference type="InterPro" id="IPR025565">
    <property type="entry name" value="DUF4328"/>
</dbReference>
<protein>
    <recommendedName>
        <fullName evidence="3">DUF4328 domain-containing protein</fullName>
    </recommendedName>
</protein>
<reference evidence="4 5" key="1">
    <citation type="submission" date="2024-06" db="EMBL/GenBank/DDBJ databases">
        <title>Sorghum-associated microbial communities from plants grown in Nebraska, USA.</title>
        <authorList>
            <person name="Schachtman D."/>
        </authorList>
    </citation>
    <scope>NUCLEOTIDE SEQUENCE [LARGE SCALE GENOMIC DNA]</scope>
    <source>
        <strain evidence="4 5">1073</strain>
    </source>
</reference>
<evidence type="ECO:0000256" key="2">
    <source>
        <dbReference type="SAM" id="Phobius"/>
    </source>
</evidence>
<dbReference type="EMBL" id="JBEPMU010000003">
    <property type="protein sequence ID" value="MET3652635.1"/>
    <property type="molecule type" value="Genomic_DNA"/>
</dbReference>
<accession>A0ABV2JUX0</accession>
<evidence type="ECO:0000313" key="4">
    <source>
        <dbReference type="EMBL" id="MET3652635.1"/>
    </source>
</evidence>
<comment type="caution">
    <text evidence="4">The sequence shown here is derived from an EMBL/GenBank/DDBJ whole genome shotgun (WGS) entry which is preliminary data.</text>
</comment>
<dbReference type="Proteomes" id="UP001549184">
    <property type="component" value="Unassembled WGS sequence"/>
</dbReference>
<name>A0ABV2JUX0_9GAMM</name>
<keyword evidence="2" id="KW-0472">Membrane</keyword>
<gene>
    <name evidence="4" type="ORF">ABIC75_002367</name>
</gene>
<feature type="transmembrane region" description="Helical" evidence="2">
    <location>
        <begin position="91"/>
        <end position="115"/>
    </location>
</feature>
<feature type="transmembrane region" description="Helical" evidence="2">
    <location>
        <begin position="41"/>
        <end position="59"/>
    </location>
</feature>
<evidence type="ECO:0000256" key="1">
    <source>
        <dbReference type="SAM" id="MobiDB-lite"/>
    </source>
</evidence>
<organism evidence="4 5">
    <name type="scientific">Dyella japonica</name>
    <dbReference type="NCBI Taxonomy" id="231455"/>
    <lineage>
        <taxon>Bacteria</taxon>
        <taxon>Pseudomonadati</taxon>
        <taxon>Pseudomonadota</taxon>
        <taxon>Gammaproteobacteria</taxon>
        <taxon>Lysobacterales</taxon>
        <taxon>Rhodanobacteraceae</taxon>
        <taxon>Dyella</taxon>
    </lineage>
</organism>
<evidence type="ECO:0000313" key="5">
    <source>
        <dbReference type="Proteomes" id="UP001549184"/>
    </source>
</evidence>
<dbReference type="RefSeq" id="WP_354014034.1">
    <property type="nucleotide sequence ID" value="NZ_JBEPMU010000003.1"/>
</dbReference>